<name>A0A8J7LWM9_9BACT</name>
<evidence type="ECO:0000313" key="12">
    <source>
        <dbReference type="Proteomes" id="UP000636888"/>
    </source>
</evidence>
<dbReference type="InterPro" id="IPR043502">
    <property type="entry name" value="DNA/RNA_pol_sf"/>
</dbReference>
<dbReference type="PANTHER" id="PTHR34047">
    <property type="entry name" value="NUCLEAR INTRON MATURASE 1, MITOCHONDRIAL-RELATED"/>
    <property type="match status" value="1"/>
</dbReference>
<dbReference type="GO" id="GO:0003964">
    <property type="term" value="F:RNA-directed DNA polymerase activity"/>
    <property type="evidence" value="ECO:0007669"/>
    <property type="project" value="UniProtKB-KW"/>
</dbReference>
<comment type="caution">
    <text evidence="11">The sequence shown here is derived from an EMBL/GenBank/DDBJ whole genome shotgun (WGS) entry which is preliminary data.</text>
</comment>
<evidence type="ECO:0000256" key="8">
    <source>
        <dbReference type="ARBA" id="ARBA00034120"/>
    </source>
</evidence>
<dbReference type="Proteomes" id="UP000636888">
    <property type="component" value="Unassembled WGS sequence"/>
</dbReference>
<dbReference type="NCBIfam" id="NF038233">
    <property type="entry name" value="retron_St85_RT"/>
    <property type="match status" value="1"/>
</dbReference>
<protein>
    <recommendedName>
        <fullName evidence="1">RNA-directed DNA polymerase</fullName>
        <ecNumber evidence="1">2.7.7.49</ecNumber>
    </recommendedName>
</protein>
<dbReference type="InterPro" id="IPR051083">
    <property type="entry name" value="GrpII_Intron_Splice-Mob/Def"/>
</dbReference>
<evidence type="ECO:0000256" key="3">
    <source>
        <dbReference type="ARBA" id="ARBA00022695"/>
    </source>
</evidence>
<dbReference type="GO" id="GO:0003723">
    <property type="term" value="F:RNA binding"/>
    <property type="evidence" value="ECO:0007669"/>
    <property type="project" value="InterPro"/>
</dbReference>
<keyword evidence="12" id="KW-1185">Reference proteome</keyword>
<accession>A0A8J7LWM9</accession>
<comment type="similarity">
    <text evidence="8">Belongs to the bacterial reverse transcriptase family.</text>
</comment>
<evidence type="ECO:0000256" key="9">
    <source>
        <dbReference type="ARBA" id="ARBA00048173"/>
    </source>
</evidence>
<dbReference type="SUPFAM" id="SSF56672">
    <property type="entry name" value="DNA/RNA polymerases"/>
    <property type="match status" value="1"/>
</dbReference>
<organism evidence="11 12">
    <name type="scientific">Geomesophilobacter sediminis</name>
    <dbReference type="NCBI Taxonomy" id="2798584"/>
    <lineage>
        <taxon>Bacteria</taxon>
        <taxon>Pseudomonadati</taxon>
        <taxon>Thermodesulfobacteriota</taxon>
        <taxon>Desulfuromonadia</taxon>
        <taxon>Geobacterales</taxon>
        <taxon>Geobacteraceae</taxon>
        <taxon>Geomesophilobacter</taxon>
    </lineage>
</organism>
<proteinExistence type="inferred from homology"/>
<keyword evidence="5" id="KW-0460">Magnesium</keyword>
<dbReference type="CDD" id="cd03487">
    <property type="entry name" value="RT_Bac_retron_II"/>
    <property type="match status" value="1"/>
</dbReference>
<keyword evidence="3" id="KW-0548">Nucleotidyltransferase</keyword>
<dbReference type="GO" id="GO:0051607">
    <property type="term" value="P:defense response to virus"/>
    <property type="evidence" value="ECO:0007669"/>
    <property type="project" value="UniProtKB-KW"/>
</dbReference>
<feature type="domain" description="Reverse transcriptase" evidence="10">
    <location>
        <begin position="14"/>
        <end position="264"/>
    </location>
</feature>
<evidence type="ECO:0000313" key="11">
    <source>
        <dbReference type="EMBL" id="MBJ6726010.1"/>
    </source>
</evidence>
<dbReference type="EMBL" id="JAEMHM010000012">
    <property type="protein sequence ID" value="MBJ6726010.1"/>
    <property type="molecule type" value="Genomic_DNA"/>
</dbReference>
<keyword evidence="6 11" id="KW-0695">RNA-directed DNA polymerase</keyword>
<dbReference type="InterPro" id="IPR000477">
    <property type="entry name" value="RT_dom"/>
</dbReference>
<dbReference type="InterPro" id="IPR000123">
    <property type="entry name" value="Reverse_transcriptase_msDNA"/>
</dbReference>
<evidence type="ECO:0000256" key="1">
    <source>
        <dbReference type="ARBA" id="ARBA00012493"/>
    </source>
</evidence>
<evidence type="ECO:0000256" key="6">
    <source>
        <dbReference type="ARBA" id="ARBA00022918"/>
    </source>
</evidence>
<evidence type="ECO:0000256" key="4">
    <source>
        <dbReference type="ARBA" id="ARBA00022723"/>
    </source>
</evidence>
<dbReference type="Pfam" id="PF00078">
    <property type="entry name" value="RVT_1"/>
    <property type="match status" value="1"/>
</dbReference>
<dbReference type="AlphaFoldDB" id="A0A8J7LWM9"/>
<dbReference type="PANTHER" id="PTHR34047:SF7">
    <property type="entry name" value="RNA-DIRECTED DNA POLYMERASE"/>
    <property type="match status" value="1"/>
</dbReference>
<evidence type="ECO:0000256" key="5">
    <source>
        <dbReference type="ARBA" id="ARBA00022842"/>
    </source>
</evidence>
<evidence type="ECO:0000256" key="7">
    <source>
        <dbReference type="ARBA" id="ARBA00023118"/>
    </source>
</evidence>
<keyword evidence="4" id="KW-0479">Metal-binding</keyword>
<dbReference type="RefSeq" id="WP_199384904.1">
    <property type="nucleotide sequence ID" value="NZ_JAEMHM010000012.1"/>
</dbReference>
<dbReference type="EC" id="2.7.7.49" evidence="1"/>
<comment type="catalytic activity">
    <reaction evidence="9">
        <text>DNA(n) + a 2'-deoxyribonucleoside 5'-triphosphate = DNA(n+1) + diphosphate</text>
        <dbReference type="Rhea" id="RHEA:22508"/>
        <dbReference type="Rhea" id="RHEA-COMP:17339"/>
        <dbReference type="Rhea" id="RHEA-COMP:17340"/>
        <dbReference type="ChEBI" id="CHEBI:33019"/>
        <dbReference type="ChEBI" id="CHEBI:61560"/>
        <dbReference type="ChEBI" id="CHEBI:173112"/>
        <dbReference type="EC" id="2.7.7.49"/>
    </reaction>
</comment>
<keyword evidence="7" id="KW-0051">Antiviral defense</keyword>
<sequence length="325" mass="37363">MLLEFIAQHLILTPEYILTVANTASKRYKEYYIDKRDGTKRLIHHPSKELKSIQRCINQGILPRLPVHHCAAAYKPGAKLIDHVTRHKNSKYLLRLDFKDFFHRLTDMDIMLCLDEYKHFLPSDWNVLDSDLLIKLVCRYHKLTIGAATSPSLSNILCFKLDTQIQTLCDHLGVEYTRYADDMYFSTIKPNILYDVRSSVYNIVNSLKYPSNLLFNNRKTKHTSKKHRRVITGLVVTPTAKISIGRDKKRDIRSKIYNWNGLSVAEKYSLKGYLSYCNSVEPSFINSLCDKYTAGTINLILKYDESAEAPKPKLLSPIEAIAASA</sequence>
<dbReference type="PROSITE" id="PS50878">
    <property type="entry name" value="RT_POL"/>
    <property type="match status" value="1"/>
</dbReference>
<evidence type="ECO:0000259" key="10">
    <source>
        <dbReference type="PROSITE" id="PS50878"/>
    </source>
</evidence>
<dbReference type="PRINTS" id="PR00866">
    <property type="entry name" value="RNADNAPOLMS"/>
</dbReference>
<keyword evidence="2" id="KW-0808">Transferase</keyword>
<reference evidence="11" key="1">
    <citation type="submission" date="2020-12" db="EMBL/GenBank/DDBJ databases">
        <title>Geomonas sp. Red875, isolated from river sediment.</title>
        <authorList>
            <person name="Xu Z."/>
            <person name="Zhang Z."/>
            <person name="Masuda Y."/>
            <person name="Itoh H."/>
            <person name="Senoo K."/>
        </authorList>
    </citation>
    <scope>NUCLEOTIDE SEQUENCE</scope>
    <source>
        <strain evidence="11">Red875</strain>
    </source>
</reference>
<gene>
    <name evidence="11" type="ORF">JFN93_14935</name>
</gene>
<evidence type="ECO:0000256" key="2">
    <source>
        <dbReference type="ARBA" id="ARBA00022679"/>
    </source>
</evidence>
<dbReference type="GO" id="GO:0046872">
    <property type="term" value="F:metal ion binding"/>
    <property type="evidence" value="ECO:0007669"/>
    <property type="project" value="UniProtKB-KW"/>
</dbReference>